<dbReference type="AlphaFoldDB" id="A0AAV5RIJ8"/>
<reference evidence="1 2" key="1">
    <citation type="journal article" date="2023" name="Elife">
        <title>Identification of key yeast species and microbe-microbe interactions impacting larval growth of Drosophila in the wild.</title>
        <authorList>
            <person name="Mure A."/>
            <person name="Sugiura Y."/>
            <person name="Maeda R."/>
            <person name="Honda K."/>
            <person name="Sakurai N."/>
            <person name="Takahashi Y."/>
            <person name="Watada M."/>
            <person name="Katoh T."/>
            <person name="Gotoh A."/>
            <person name="Gotoh Y."/>
            <person name="Taniguchi I."/>
            <person name="Nakamura K."/>
            <person name="Hayashi T."/>
            <person name="Katayama T."/>
            <person name="Uemura T."/>
            <person name="Hattori Y."/>
        </authorList>
    </citation>
    <scope>NUCLEOTIDE SEQUENCE [LARGE SCALE GENOMIC DNA]</scope>
    <source>
        <strain evidence="1 2">SB-73</strain>
    </source>
</reference>
<name>A0AAV5RIJ8_STABA</name>
<gene>
    <name evidence="1" type="ORF">DASB73_023130</name>
</gene>
<protein>
    <submittedName>
        <fullName evidence="1">Uncharacterized protein</fullName>
    </submittedName>
</protein>
<dbReference type="Proteomes" id="UP001362899">
    <property type="component" value="Unassembled WGS sequence"/>
</dbReference>
<proteinExistence type="predicted"/>
<comment type="caution">
    <text evidence="1">The sequence shown here is derived from an EMBL/GenBank/DDBJ whole genome shotgun (WGS) entry which is preliminary data.</text>
</comment>
<sequence>MKQVKLSAGVAQAALEKVAAINSPKEKIAAALEYNLFTFAAMLTLTTKSPVGIKNMPQIVRGLSKYDPRLTPLNLKSLIALSEAFPSSVALDSYDKASIIGSVLNYGDPQLVSPLFKFVSSTSSKILISSYIQLQDYALRTNSLTLAQNLYQHMVQSYPHTVYENAICMVNFMNLFSDSNSNKLKDLSREIAHKCLPNSYNPSVAVAIARVALRTQDIALGEDLEKTLKDMDPQVSNILNALNTLNTLRTTNKSLIGEINPNELKIEDLSLIMKKVAEEDINKITKILDSISAPDDKTLAKVTLCEQYIENGDLTNYIKTFSELNTIKIPGGENKAKAFHGELLLLKLKWSARHDSFARAKRHYINWSPLEPRYKVKALELLESMKDCDLLWLNLEFNKIGIDNSQRDT</sequence>
<keyword evidence="2" id="KW-1185">Reference proteome</keyword>
<evidence type="ECO:0000313" key="1">
    <source>
        <dbReference type="EMBL" id="GMM51355.1"/>
    </source>
</evidence>
<evidence type="ECO:0000313" key="2">
    <source>
        <dbReference type="Proteomes" id="UP001362899"/>
    </source>
</evidence>
<dbReference type="EMBL" id="BTGC01000005">
    <property type="protein sequence ID" value="GMM51355.1"/>
    <property type="molecule type" value="Genomic_DNA"/>
</dbReference>
<organism evidence="1 2">
    <name type="scientific">Starmerella bacillaris</name>
    <name type="common">Yeast</name>
    <name type="synonym">Candida zemplinina</name>
    <dbReference type="NCBI Taxonomy" id="1247836"/>
    <lineage>
        <taxon>Eukaryota</taxon>
        <taxon>Fungi</taxon>
        <taxon>Dikarya</taxon>
        <taxon>Ascomycota</taxon>
        <taxon>Saccharomycotina</taxon>
        <taxon>Dipodascomycetes</taxon>
        <taxon>Dipodascales</taxon>
        <taxon>Trichomonascaceae</taxon>
        <taxon>Starmerella</taxon>
    </lineage>
</organism>
<accession>A0AAV5RIJ8</accession>